<dbReference type="Gene3D" id="3.40.190.10">
    <property type="entry name" value="Periplasmic binding protein-like II"/>
    <property type="match status" value="2"/>
</dbReference>
<dbReference type="PANTHER" id="PTHR30006:SF24">
    <property type="entry name" value="SLL0237 PROTEIN"/>
    <property type="match status" value="1"/>
</dbReference>
<dbReference type="PIRSF" id="PIRSF002825">
    <property type="entry name" value="CfbpA"/>
    <property type="match status" value="1"/>
</dbReference>
<keyword evidence="1 2" id="KW-0732">Signal</keyword>
<dbReference type="AlphaFoldDB" id="A0A517ZTR2"/>
<dbReference type="Pfam" id="PF13416">
    <property type="entry name" value="SBP_bac_8"/>
    <property type="match status" value="1"/>
</dbReference>
<dbReference type="InterPro" id="IPR026045">
    <property type="entry name" value="Ferric-bd"/>
</dbReference>
<evidence type="ECO:0000256" key="1">
    <source>
        <dbReference type="ARBA" id="ARBA00022729"/>
    </source>
</evidence>
<dbReference type="Proteomes" id="UP000319383">
    <property type="component" value="Chromosome"/>
</dbReference>
<evidence type="ECO:0000313" key="4">
    <source>
        <dbReference type="Proteomes" id="UP000319383"/>
    </source>
</evidence>
<name>A0A517ZTR2_9PLAN</name>
<gene>
    <name evidence="3" type="primary">fbpA</name>
    <name evidence="3" type="ORF">Mal52_43300</name>
</gene>
<organism evidence="3 4">
    <name type="scientific">Symmachiella dynata</name>
    <dbReference type="NCBI Taxonomy" id="2527995"/>
    <lineage>
        <taxon>Bacteria</taxon>
        <taxon>Pseudomonadati</taxon>
        <taxon>Planctomycetota</taxon>
        <taxon>Planctomycetia</taxon>
        <taxon>Planctomycetales</taxon>
        <taxon>Planctomycetaceae</taxon>
        <taxon>Symmachiella</taxon>
    </lineage>
</organism>
<keyword evidence="4" id="KW-1185">Reference proteome</keyword>
<dbReference type="PROSITE" id="PS51257">
    <property type="entry name" value="PROKAR_LIPOPROTEIN"/>
    <property type="match status" value="1"/>
</dbReference>
<dbReference type="PANTHER" id="PTHR30006">
    <property type="entry name" value="THIAMINE-BINDING PERIPLASMIC PROTEIN-RELATED"/>
    <property type="match status" value="1"/>
</dbReference>
<dbReference type="RefSeq" id="WP_145378375.1">
    <property type="nucleotide sequence ID" value="NZ_CP036276.1"/>
</dbReference>
<sequence precursor="true">MRHFCLLAATIVVGLSLSGCAAESGPPPLVVYCAHDSLYADEVLKKFTEQTGIEVTPRYDTEATKSLGLVQQLIREKDQPRCDVFWNNQVLGTLQLKQEGVLEPYQGPGYERIPDAFKDPDGEWTGFAARLRVYIVNTEAMTATDEALQQALAADDLSQAAIAKPLFGTTLSHYSVLWDVWGPDKLKAWHADLRERGIREATGNATVKNLVAEGVCQWGLTDTDDFYVAADEGKPVEMLPVRVDEQATICIPNSVAIIKGTQQKARAQQLVDFLLSEETELAMAASKSRQIPLGPVDESKLSAEVKQLKEWAAPGYPLAGLAEARAQCLAWLKAEYAP</sequence>
<protein>
    <submittedName>
        <fullName evidence="3">Iron-utilization periplasmic protein</fullName>
    </submittedName>
</protein>
<dbReference type="KEGG" id="sdyn:Mal52_43300"/>
<feature type="signal peptide" evidence="2">
    <location>
        <begin position="1"/>
        <end position="21"/>
    </location>
</feature>
<dbReference type="InterPro" id="IPR006059">
    <property type="entry name" value="SBP"/>
</dbReference>
<evidence type="ECO:0000313" key="3">
    <source>
        <dbReference type="EMBL" id="QDU45834.1"/>
    </source>
</evidence>
<evidence type="ECO:0000256" key="2">
    <source>
        <dbReference type="SAM" id="SignalP"/>
    </source>
</evidence>
<dbReference type="EMBL" id="CP036276">
    <property type="protein sequence ID" value="QDU45834.1"/>
    <property type="molecule type" value="Genomic_DNA"/>
</dbReference>
<reference evidence="3 4" key="1">
    <citation type="submission" date="2019-02" db="EMBL/GenBank/DDBJ databases">
        <title>Deep-cultivation of Planctomycetes and their phenomic and genomic characterization uncovers novel biology.</title>
        <authorList>
            <person name="Wiegand S."/>
            <person name="Jogler M."/>
            <person name="Boedeker C."/>
            <person name="Pinto D."/>
            <person name="Vollmers J."/>
            <person name="Rivas-Marin E."/>
            <person name="Kohn T."/>
            <person name="Peeters S.H."/>
            <person name="Heuer A."/>
            <person name="Rast P."/>
            <person name="Oberbeckmann S."/>
            <person name="Bunk B."/>
            <person name="Jeske O."/>
            <person name="Meyerdierks A."/>
            <person name="Storesund J.E."/>
            <person name="Kallscheuer N."/>
            <person name="Luecker S."/>
            <person name="Lage O.M."/>
            <person name="Pohl T."/>
            <person name="Merkel B.J."/>
            <person name="Hornburger P."/>
            <person name="Mueller R.-W."/>
            <person name="Bruemmer F."/>
            <person name="Labrenz M."/>
            <person name="Spormann A.M."/>
            <person name="Op den Camp H."/>
            <person name="Overmann J."/>
            <person name="Amann R."/>
            <person name="Jetten M.S.M."/>
            <person name="Mascher T."/>
            <person name="Medema M.H."/>
            <person name="Devos D.P."/>
            <person name="Kaster A.-K."/>
            <person name="Ovreas L."/>
            <person name="Rohde M."/>
            <person name="Galperin M.Y."/>
            <person name="Jogler C."/>
        </authorList>
    </citation>
    <scope>NUCLEOTIDE SEQUENCE [LARGE SCALE GENOMIC DNA]</scope>
    <source>
        <strain evidence="3 4">Mal52</strain>
    </source>
</reference>
<dbReference type="SUPFAM" id="SSF53850">
    <property type="entry name" value="Periplasmic binding protein-like II"/>
    <property type="match status" value="1"/>
</dbReference>
<accession>A0A517ZTR2</accession>
<feature type="chain" id="PRO_5022017418" evidence="2">
    <location>
        <begin position="22"/>
        <end position="338"/>
    </location>
</feature>
<proteinExistence type="predicted"/>